<name>A0A5M9JHF1_MONFR</name>
<sequence>MPILKPDLQIHKSTSSDGWIYIARVEIKLHAGSTAGVQCRRMDPHHFLLREISIHLYALLGSMSLPLFAPSVLSVAVKVQGEALGFDGARDDVLEGVEEYENVDIIPSTMRLVLRFRTIPPSWQRPVRPLADRQALSLVVRIIDFVTGWLRSSQPWWDGGYASVGHSDGVGHRDKHWKDVGGGVFFHGVCAERAALGVARGVFQKVRYASGVRERQRSESETSRARAAGSRDHFTGWPGLMRLQQES</sequence>
<keyword evidence="3" id="KW-1185">Reference proteome</keyword>
<gene>
    <name evidence="2" type="ORF">EYC84_007833</name>
</gene>
<accession>A0A5M9JHF1</accession>
<evidence type="ECO:0000256" key="1">
    <source>
        <dbReference type="SAM" id="MobiDB-lite"/>
    </source>
</evidence>
<dbReference type="EMBL" id="VICG01000009">
    <property type="protein sequence ID" value="KAA8568854.1"/>
    <property type="molecule type" value="Genomic_DNA"/>
</dbReference>
<proteinExistence type="predicted"/>
<feature type="compositionally biased region" description="Basic and acidic residues" evidence="1">
    <location>
        <begin position="214"/>
        <end position="234"/>
    </location>
</feature>
<dbReference type="Proteomes" id="UP000322873">
    <property type="component" value="Unassembled WGS sequence"/>
</dbReference>
<evidence type="ECO:0000313" key="2">
    <source>
        <dbReference type="EMBL" id="KAA8568854.1"/>
    </source>
</evidence>
<organism evidence="2 3">
    <name type="scientific">Monilinia fructicola</name>
    <name type="common">Brown rot fungus</name>
    <name type="synonym">Ciboria fructicola</name>
    <dbReference type="NCBI Taxonomy" id="38448"/>
    <lineage>
        <taxon>Eukaryota</taxon>
        <taxon>Fungi</taxon>
        <taxon>Dikarya</taxon>
        <taxon>Ascomycota</taxon>
        <taxon>Pezizomycotina</taxon>
        <taxon>Leotiomycetes</taxon>
        <taxon>Helotiales</taxon>
        <taxon>Sclerotiniaceae</taxon>
        <taxon>Monilinia</taxon>
    </lineage>
</organism>
<dbReference type="AlphaFoldDB" id="A0A5M9JHF1"/>
<evidence type="ECO:0000313" key="3">
    <source>
        <dbReference type="Proteomes" id="UP000322873"/>
    </source>
</evidence>
<reference evidence="2 3" key="1">
    <citation type="submission" date="2019-06" db="EMBL/GenBank/DDBJ databases">
        <title>Genome Sequence of the Brown Rot Fungal Pathogen Monilinia fructicola.</title>
        <authorList>
            <person name="De Miccolis Angelini R.M."/>
            <person name="Landi L."/>
            <person name="Abate D."/>
            <person name="Pollastro S."/>
            <person name="Romanazzi G."/>
            <person name="Faretra F."/>
        </authorList>
    </citation>
    <scope>NUCLEOTIDE SEQUENCE [LARGE SCALE GENOMIC DNA]</scope>
    <source>
        <strain evidence="2 3">Mfrc123</strain>
    </source>
</reference>
<protein>
    <submittedName>
        <fullName evidence="2">Uncharacterized protein</fullName>
    </submittedName>
</protein>
<comment type="caution">
    <text evidence="2">The sequence shown here is derived from an EMBL/GenBank/DDBJ whole genome shotgun (WGS) entry which is preliminary data.</text>
</comment>
<feature type="region of interest" description="Disordered" evidence="1">
    <location>
        <begin position="214"/>
        <end position="236"/>
    </location>
</feature>